<evidence type="ECO:0000313" key="6">
    <source>
        <dbReference type="Proteomes" id="UP000001476"/>
    </source>
</evidence>
<geneLocation type="plasmid" evidence="6">
    <name>pEubeli2</name>
</geneLocation>
<organism evidence="5 6">
    <name type="scientific">Lachnospira eligens (strain ATCC 27750 / DSM 3376 / VPI C15-48 / C15-B4)</name>
    <name type="common">Eubacterium eligens</name>
    <dbReference type="NCBI Taxonomy" id="515620"/>
    <lineage>
        <taxon>Bacteria</taxon>
        <taxon>Bacillati</taxon>
        <taxon>Bacillota</taxon>
        <taxon>Clostridia</taxon>
        <taxon>Lachnospirales</taxon>
        <taxon>Lachnospiraceae</taxon>
        <taxon>Lachnospira</taxon>
    </lineage>
</organism>
<dbReference type="GO" id="GO:0003677">
    <property type="term" value="F:DNA binding"/>
    <property type="evidence" value="ECO:0007669"/>
    <property type="project" value="UniProtKB-KW"/>
</dbReference>
<evidence type="ECO:0000313" key="5">
    <source>
        <dbReference type="EMBL" id="ACR73687.1"/>
    </source>
</evidence>
<dbReference type="SUPFAM" id="SSF46785">
    <property type="entry name" value="Winged helix' DNA-binding domain"/>
    <property type="match status" value="1"/>
</dbReference>
<dbReference type="eggNOG" id="COG1725">
    <property type="taxonomic scope" value="Bacteria"/>
</dbReference>
<dbReference type="InterPro" id="IPR000524">
    <property type="entry name" value="Tscrpt_reg_HTH_GntR"/>
</dbReference>
<keyword evidence="5" id="KW-0614">Plasmid</keyword>
<evidence type="ECO:0000256" key="3">
    <source>
        <dbReference type="ARBA" id="ARBA00023163"/>
    </source>
</evidence>
<evidence type="ECO:0000256" key="1">
    <source>
        <dbReference type="ARBA" id="ARBA00023015"/>
    </source>
</evidence>
<feature type="domain" description="HTH gntR-type" evidence="4">
    <location>
        <begin position="18"/>
        <end position="86"/>
    </location>
</feature>
<dbReference type="PANTHER" id="PTHR38445:SF6">
    <property type="entry name" value="GNTR-FAMILY TRANSCRIPTIONAL REGULATOR"/>
    <property type="match status" value="1"/>
</dbReference>
<protein>
    <submittedName>
        <fullName evidence="5">GntR family transcriptional regulator</fullName>
    </submittedName>
</protein>
<keyword evidence="1" id="KW-0805">Transcription regulation</keyword>
<dbReference type="AlphaFoldDB" id="C4Z6U5"/>
<sequence length="128" mass="14291">MCTLPITGGGIMDYKANIPIYLQVIDDIKKRILTGEIKLGDKLPSTRELAVQYTVNPNTAARIYNELEQCGLCYTKRGLGTFVSEDVHLIDTLKAELSSEMIETFVSGMTSLGFSKDEIINLIKNYHE</sequence>
<name>C4Z6U5_LACE2</name>
<evidence type="ECO:0000256" key="2">
    <source>
        <dbReference type="ARBA" id="ARBA00023125"/>
    </source>
</evidence>
<evidence type="ECO:0000259" key="4">
    <source>
        <dbReference type="PROSITE" id="PS50949"/>
    </source>
</evidence>
<dbReference type="EMBL" id="CP001106">
    <property type="protein sequence ID" value="ACR73687.1"/>
    <property type="molecule type" value="Genomic_DNA"/>
</dbReference>
<proteinExistence type="predicted"/>
<keyword evidence="2" id="KW-0238">DNA-binding</keyword>
<dbReference type="InterPro" id="IPR036388">
    <property type="entry name" value="WH-like_DNA-bd_sf"/>
</dbReference>
<keyword evidence="3" id="KW-0804">Transcription</keyword>
<dbReference type="Pfam" id="PF00392">
    <property type="entry name" value="GntR"/>
    <property type="match status" value="1"/>
</dbReference>
<dbReference type="PROSITE" id="PS50949">
    <property type="entry name" value="HTH_GNTR"/>
    <property type="match status" value="1"/>
</dbReference>
<accession>C4Z6U5</accession>
<dbReference type="Gene3D" id="1.10.10.10">
    <property type="entry name" value="Winged helix-like DNA-binding domain superfamily/Winged helix DNA-binding domain"/>
    <property type="match status" value="1"/>
</dbReference>
<dbReference type="InterPro" id="IPR036390">
    <property type="entry name" value="WH_DNA-bd_sf"/>
</dbReference>
<dbReference type="PANTHER" id="PTHR38445">
    <property type="entry name" value="HTH-TYPE TRANSCRIPTIONAL REPRESSOR YTRA"/>
    <property type="match status" value="1"/>
</dbReference>
<dbReference type="HOGENOM" id="CLU_017584_10_0_9"/>
<dbReference type="KEGG" id="eel:EUBELI_20543"/>
<dbReference type="CDD" id="cd07377">
    <property type="entry name" value="WHTH_GntR"/>
    <property type="match status" value="1"/>
</dbReference>
<gene>
    <name evidence="5" type="ordered locus">EUBELI_20543</name>
</gene>
<keyword evidence="6" id="KW-1185">Reference proteome</keyword>
<dbReference type="SMART" id="SM00345">
    <property type="entry name" value="HTH_GNTR"/>
    <property type="match status" value="1"/>
</dbReference>
<dbReference type="Proteomes" id="UP000001476">
    <property type="component" value="Plasmid pEubeli2"/>
</dbReference>
<reference evidence="5 6" key="1">
    <citation type="journal article" date="2009" name="Proc. Natl. Acad. Sci. U.S.A.">
        <title>Characterizing a model human gut microbiota composed of members of its two dominant bacterial phyla.</title>
        <authorList>
            <person name="Mahowald M.A."/>
            <person name="Rey F.E."/>
            <person name="Seedorf H."/>
            <person name="Turnbaugh P.J."/>
            <person name="Fulton R.S."/>
            <person name="Wollam A."/>
            <person name="Shah N."/>
            <person name="Wang C."/>
            <person name="Magrini V."/>
            <person name="Wilson R.K."/>
            <person name="Cantarel B.L."/>
            <person name="Coutinho P.M."/>
            <person name="Henrissat B."/>
            <person name="Crock L.W."/>
            <person name="Russell A."/>
            <person name="Verberkmoes N.C."/>
            <person name="Hettich R.L."/>
            <person name="Gordon J.I."/>
        </authorList>
    </citation>
    <scope>NUCLEOTIDE SEQUENCE [LARGE SCALE GENOMIC DNA]</scope>
    <source>
        <strain evidence="6">ATCC 27750 / DSM 3376 / VPI C15-48 / C15-B4</strain>
        <plasmid evidence="5">unnamed</plasmid>
    </source>
</reference>
<dbReference type="GO" id="GO:0003700">
    <property type="term" value="F:DNA-binding transcription factor activity"/>
    <property type="evidence" value="ECO:0007669"/>
    <property type="project" value="InterPro"/>
</dbReference>